<dbReference type="FunFam" id="1.20.1250.20:FF:000034">
    <property type="entry name" value="MFS general substrate transporter"/>
    <property type="match status" value="1"/>
</dbReference>
<dbReference type="PANTHER" id="PTHR43791">
    <property type="entry name" value="PERMEASE-RELATED"/>
    <property type="match status" value="1"/>
</dbReference>
<dbReference type="PROSITE" id="PS50850">
    <property type="entry name" value="MFS"/>
    <property type="match status" value="1"/>
</dbReference>
<comment type="caution">
    <text evidence="11">The sequence shown here is derived from an EMBL/GenBank/DDBJ whole genome shotgun (WGS) entry which is preliminary data.</text>
</comment>
<feature type="transmembrane region" description="Helical" evidence="8">
    <location>
        <begin position="339"/>
        <end position="357"/>
    </location>
</feature>
<dbReference type="Gene3D" id="1.20.1250.20">
    <property type="entry name" value="MFS general substrate transporter like domains"/>
    <property type="match status" value="2"/>
</dbReference>
<evidence type="ECO:0000256" key="1">
    <source>
        <dbReference type="ARBA" id="ARBA00004141"/>
    </source>
</evidence>
<feature type="transmembrane region" description="Helical" evidence="8">
    <location>
        <begin position="190"/>
        <end position="210"/>
    </location>
</feature>
<accession>A0A395S0B9</accession>
<feature type="transmembrane region" description="Helical" evidence="8">
    <location>
        <begin position="426"/>
        <end position="446"/>
    </location>
</feature>
<feature type="transmembrane region" description="Helical" evidence="8">
    <location>
        <begin position="63"/>
        <end position="79"/>
    </location>
</feature>
<dbReference type="InterPro" id="IPR000182">
    <property type="entry name" value="GNAT_dom"/>
</dbReference>
<protein>
    <submittedName>
        <fullName evidence="11">Tartrate transporter</fullName>
    </submittedName>
</protein>
<gene>
    <name evidence="11" type="ORF">FSPOR_7119</name>
</gene>
<evidence type="ECO:0000256" key="3">
    <source>
        <dbReference type="ARBA" id="ARBA00022692"/>
    </source>
</evidence>
<dbReference type="GO" id="GO:0022857">
    <property type="term" value="F:transmembrane transporter activity"/>
    <property type="evidence" value="ECO:0007669"/>
    <property type="project" value="InterPro"/>
</dbReference>
<evidence type="ECO:0000256" key="7">
    <source>
        <dbReference type="SAM" id="MobiDB-lite"/>
    </source>
</evidence>
<dbReference type="CDD" id="cd04301">
    <property type="entry name" value="NAT_SF"/>
    <property type="match status" value="1"/>
</dbReference>
<dbReference type="Gene3D" id="3.40.630.30">
    <property type="match status" value="1"/>
</dbReference>
<keyword evidence="6" id="KW-0325">Glycoprotein</keyword>
<dbReference type="EMBL" id="PXOF01000099">
    <property type="protein sequence ID" value="RGP65858.1"/>
    <property type="molecule type" value="Genomic_DNA"/>
</dbReference>
<reference evidence="11 12" key="1">
    <citation type="journal article" date="2018" name="PLoS Pathog.">
        <title>Evolution of structural diversity of trichothecenes, a family of toxins produced by plant pathogenic and entomopathogenic fungi.</title>
        <authorList>
            <person name="Proctor R.H."/>
            <person name="McCormick S.P."/>
            <person name="Kim H.S."/>
            <person name="Cardoza R.E."/>
            <person name="Stanley A.M."/>
            <person name="Lindo L."/>
            <person name="Kelly A."/>
            <person name="Brown D.W."/>
            <person name="Lee T."/>
            <person name="Vaughan M.M."/>
            <person name="Alexander N.J."/>
            <person name="Busman M."/>
            <person name="Gutierrez S."/>
        </authorList>
    </citation>
    <scope>NUCLEOTIDE SEQUENCE [LARGE SCALE GENOMIC DNA]</scope>
    <source>
        <strain evidence="11 12">NRRL 3299</strain>
    </source>
</reference>
<dbReference type="InterPro" id="IPR020846">
    <property type="entry name" value="MFS_dom"/>
</dbReference>
<evidence type="ECO:0000256" key="5">
    <source>
        <dbReference type="ARBA" id="ARBA00023136"/>
    </source>
</evidence>
<keyword evidence="2" id="KW-0813">Transport</keyword>
<feature type="domain" description="N-acetyltransferase" evidence="10">
    <location>
        <begin position="628"/>
        <end position="716"/>
    </location>
</feature>
<dbReference type="AlphaFoldDB" id="A0A395S0B9"/>
<feature type="transmembrane region" description="Helical" evidence="8">
    <location>
        <begin position="155"/>
        <end position="178"/>
    </location>
</feature>
<keyword evidence="4 8" id="KW-1133">Transmembrane helix</keyword>
<dbReference type="FunFam" id="1.20.1250.20:FF:000068">
    <property type="entry name" value="MFS general substrate transporter"/>
    <property type="match status" value="1"/>
</dbReference>
<dbReference type="Proteomes" id="UP000266152">
    <property type="component" value="Unassembled WGS sequence"/>
</dbReference>
<dbReference type="Pfam" id="PF07690">
    <property type="entry name" value="MFS_1"/>
    <property type="match status" value="1"/>
</dbReference>
<keyword evidence="12" id="KW-1185">Reference proteome</keyword>
<dbReference type="Pfam" id="PF13673">
    <property type="entry name" value="Acetyltransf_10"/>
    <property type="match status" value="1"/>
</dbReference>
<feature type="transmembrane region" description="Helical" evidence="8">
    <location>
        <begin position="99"/>
        <end position="122"/>
    </location>
</feature>
<name>A0A395S0B9_FUSSP</name>
<feature type="transmembrane region" description="Helical" evidence="8">
    <location>
        <begin position="458"/>
        <end position="480"/>
    </location>
</feature>
<evidence type="ECO:0000256" key="4">
    <source>
        <dbReference type="ARBA" id="ARBA00022989"/>
    </source>
</evidence>
<proteinExistence type="predicted"/>
<sequence length="717" mass="79769">MAPYSTPPNEKAEVLEAETAPNRHHDGTQVGRIDAMATAPGVTLESFSHLDEKKILRKMDMRLIPMLALLYLLSFLDRGNIGNAKIEGLQEDLNMTPDQYNWCLTVFFFTYAAFEVPSNLLLKKLRPSVWLPIIMIAWGIVMTLMGIVQNYTGLLVARVFLGVTEAGLFPGVAYYLTMWYCRHEIQFRQALFFSAASIAGAFSGLLAFGIAKMDGVGGLEGWRWIFILEGIVTVIVAIIAFWALYDFPETAGFLTEEERAFVVFRLKYQGQQKGADQSQSRVAQSDEFKWAYVWDAFKDWQIWVNIFVYWGIVCPLYGISLFLPTIIRNLGYSSSTAQLMTVPIYITAAILAVIVAWTSDRVGKRSPFIVTFLCVMIVGFSMCISTNNPKVVYGGVFIAACAIYPAFPGVITWLANNLSGSYKRSVGMAIQIGVGNLGGAMASNFYRQKDGPRYILGHALELGFISAGIIAALILIFSYSRINKSRDRRMAAGEHETISEEELSAKGDKATNPENMSLYVRELNIDDLERSLVVETAAFPPAEAATREKIEYRLTACPELCVGLFLRAGTSLPSTIPQDIPFVEGSGSNDDVLLAHVISTKSSNKPVRDEDMDYPPNWKSDPQGDYDVGHKKDGRTIALHALAVSPDYQRSGLGKAIMRAYIERMKQMDAADRISILTYDRLVPYYQKLGFEHYGKSESEYAGVAWHDLSYIISGSS</sequence>
<dbReference type="GO" id="GO:0016020">
    <property type="term" value="C:membrane"/>
    <property type="evidence" value="ECO:0007669"/>
    <property type="project" value="UniProtKB-SubCell"/>
</dbReference>
<dbReference type="SUPFAM" id="SSF55729">
    <property type="entry name" value="Acyl-CoA N-acyltransferases (Nat)"/>
    <property type="match status" value="1"/>
</dbReference>
<dbReference type="InterPro" id="IPR016181">
    <property type="entry name" value="Acyl_CoA_acyltransferase"/>
</dbReference>
<dbReference type="CDD" id="cd17327">
    <property type="entry name" value="MFS_FEN2_like"/>
    <property type="match status" value="1"/>
</dbReference>
<keyword evidence="3 8" id="KW-0812">Transmembrane</keyword>
<dbReference type="PROSITE" id="PS51186">
    <property type="entry name" value="GNAT"/>
    <property type="match status" value="1"/>
</dbReference>
<feature type="domain" description="Major facilitator superfamily (MFS) profile" evidence="9">
    <location>
        <begin position="63"/>
        <end position="486"/>
    </location>
</feature>
<feature type="transmembrane region" description="Helical" evidence="8">
    <location>
        <begin position="222"/>
        <end position="245"/>
    </location>
</feature>
<keyword evidence="5 8" id="KW-0472">Membrane</keyword>
<organism evidence="11 12">
    <name type="scientific">Fusarium sporotrichioides</name>
    <dbReference type="NCBI Taxonomy" id="5514"/>
    <lineage>
        <taxon>Eukaryota</taxon>
        <taxon>Fungi</taxon>
        <taxon>Dikarya</taxon>
        <taxon>Ascomycota</taxon>
        <taxon>Pezizomycotina</taxon>
        <taxon>Sordariomycetes</taxon>
        <taxon>Hypocreomycetidae</taxon>
        <taxon>Hypocreales</taxon>
        <taxon>Nectriaceae</taxon>
        <taxon>Fusarium</taxon>
    </lineage>
</organism>
<dbReference type="SUPFAM" id="SSF103473">
    <property type="entry name" value="MFS general substrate transporter"/>
    <property type="match status" value="1"/>
</dbReference>
<evidence type="ECO:0000256" key="2">
    <source>
        <dbReference type="ARBA" id="ARBA00022448"/>
    </source>
</evidence>
<feature type="region of interest" description="Disordered" evidence="7">
    <location>
        <begin position="1"/>
        <end position="27"/>
    </location>
</feature>
<feature type="transmembrane region" description="Helical" evidence="8">
    <location>
        <begin position="307"/>
        <end position="327"/>
    </location>
</feature>
<feature type="region of interest" description="Disordered" evidence="7">
    <location>
        <begin position="605"/>
        <end position="624"/>
    </location>
</feature>
<feature type="transmembrane region" description="Helical" evidence="8">
    <location>
        <begin position="369"/>
        <end position="387"/>
    </location>
</feature>
<evidence type="ECO:0000313" key="11">
    <source>
        <dbReference type="EMBL" id="RGP65858.1"/>
    </source>
</evidence>
<comment type="subcellular location">
    <subcellularLocation>
        <location evidence="1">Membrane</location>
        <topology evidence="1">Multi-pass membrane protein</topology>
    </subcellularLocation>
</comment>
<feature type="transmembrane region" description="Helical" evidence="8">
    <location>
        <begin position="393"/>
        <end position="414"/>
    </location>
</feature>
<dbReference type="InterPro" id="IPR011701">
    <property type="entry name" value="MFS"/>
</dbReference>
<evidence type="ECO:0000259" key="9">
    <source>
        <dbReference type="PROSITE" id="PS50850"/>
    </source>
</evidence>
<evidence type="ECO:0000313" key="12">
    <source>
        <dbReference type="Proteomes" id="UP000266152"/>
    </source>
</evidence>
<evidence type="ECO:0000256" key="8">
    <source>
        <dbReference type="SAM" id="Phobius"/>
    </source>
</evidence>
<evidence type="ECO:0000256" key="6">
    <source>
        <dbReference type="ARBA" id="ARBA00023180"/>
    </source>
</evidence>
<dbReference type="GO" id="GO:0016747">
    <property type="term" value="F:acyltransferase activity, transferring groups other than amino-acyl groups"/>
    <property type="evidence" value="ECO:0007669"/>
    <property type="project" value="InterPro"/>
</dbReference>
<dbReference type="InterPro" id="IPR036259">
    <property type="entry name" value="MFS_trans_sf"/>
</dbReference>
<feature type="transmembrane region" description="Helical" evidence="8">
    <location>
        <begin position="129"/>
        <end position="149"/>
    </location>
</feature>
<dbReference type="PANTHER" id="PTHR43791:SF18">
    <property type="entry name" value="NICOTINIC ACID TRANSPORTER TNA1, PUTATIVE (AFU_ORTHOLOGUE AFUA_3G03820)-RELATED"/>
    <property type="match status" value="1"/>
</dbReference>
<evidence type="ECO:0000259" key="10">
    <source>
        <dbReference type="PROSITE" id="PS51186"/>
    </source>
</evidence>